<dbReference type="OrthoDB" id="8020482at2"/>
<name>A0A6L3SQC0_9HYPH</name>
<gene>
    <name evidence="1" type="ORF">F6X53_29250</name>
</gene>
<evidence type="ECO:0000313" key="2">
    <source>
        <dbReference type="Proteomes" id="UP000474159"/>
    </source>
</evidence>
<protein>
    <submittedName>
        <fullName evidence="1">Uncharacterized protein</fullName>
    </submittedName>
</protein>
<dbReference type="RefSeq" id="WP_151004992.1">
    <property type="nucleotide sequence ID" value="NZ_BPQY01000054.1"/>
</dbReference>
<dbReference type="AlphaFoldDB" id="A0A6L3SQC0"/>
<proteinExistence type="predicted"/>
<keyword evidence="2" id="KW-1185">Reference proteome</keyword>
<reference evidence="1 2" key="1">
    <citation type="submission" date="2019-09" db="EMBL/GenBank/DDBJ databases">
        <title>YIM 48816 draft genome.</title>
        <authorList>
            <person name="Jiang L."/>
        </authorList>
    </citation>
    <scope>NUCLEOTIDE SEQUENCE [LARGE SCALE GENOMIC DNA]</scope>
    <source>
        <strain evidence="1 2">YIM 48816</strain>
    </source>
</reference>
<dbReference type="EMBL" id="VZZK01000056">
    <property type="protein sequence ID" value="KAB1071106.1"/>
    <property type="molecule type" value="Genomic_DNA"/>
</dbReference>
<organism evidence="1 2">
    <name type="scientific">Methylobacterium soli</name>
    <dbReference type="NCBI Taxonomy" id="553447"/>
    <lineage>
        <taxon>Bacteria</taxon>
        <taxon>Pseudomonadati</taxon>
        <taxon>Pseudomonadota</taxon>
        <taxon>Alphaproteobacteria</taxon>
        <taxon>Hyphomicrobiales</taxon>
        <taxon>Methylobacteriaceae</taxon>
        <taxon>Methylobacterium</taxon>
    </lineage>
</organism>
<sequence>MPNWLQEFEHLIQADRLLADWQRRVADQIVCIEEMTAKGYDTDLAEDLLRTMEYTLEVGQRHRQLIVEALSRCDEAPPAPSSH</sequence>
<comment type="caution">
    <text evidence="1">The sequence shown here is derived from an EMBL/GenBank/DDBJ whole genome shotgun (WGS) entry which is preliminary data.</text>
</comment>
<dbReference type="Proteomes" id="UP000474159">
    <property type="component" value="Unassembled WGS sequence"/>
</dbReference>
<accession>A0A6L3SQC0</accession>
<evidence type="ECO:0000313" key="1">
    <source>
        <dbReference type="EMBL" id="KAB1071106.1"/>
    </source>
</evidence>